<feature type="binding site" evidence="8">
    <location>
        <position position="166"/>
    </location>
    <ligand>
        <name>substrate</name>
    </ligand>
</feature>
<comment type="subcellular location">
    <subcellularLocation>
        <location evidence="8">Cytoplasm</location>
    </subcellularLocation>
</comment>
<keyword evidence="4 8" id="KW-0479">Metal-binding</keyword>
<gene>
    <name evidence="8 10" type="primary">tsaD</name>
    <name evidence="10" type="ORF">IAD19_00510</name>
</gene>
<evidence type="ECO:0000256" key="8">
    <source>
        <dbReference type="HAMAP-Rule" id="MF_01445"/>
    </source>
</evidence>
<evidence type="ECO:0000256" key="6">
    <source>
        <dbReference type="ARBA" id="ARBA00023315"/>
    </source>
</evidence>
<dbReference type="AlphaFoldDB" id="A0A9D1LIG8"/>
<dbReference type="GO" id="GO:0002949">
    <property type="term" value="P:tRNA threonylcarbamoyladenosine modification"/>
    <property type="evidence" value="ECO:0007669"/>
    <property type="project" value="UniProtKB-UniRule"/>
</dbReference>
<evidence type="ECO:0000256" key="2">
    <source>
        <dbReference type="ARBA" id="ARBA00022679"/>
    </source>
</evidence>
<keyword evidence="6 8" id="KW-0012">Acyltransferase</keyword>
<keyword evidence="5 8" id="KW-0408">Iron</keyword>
<evidence type="ECO:0000313" key="10">
    <source>
        <dbReference type="EMBL" id="HIU41019.1"/>
    </source>
</evidence>
<proteinExistence type="inferred from homology"/>
<comment type="cofactor">
    <cofactor evidence="8">
        <name>Fe(2+)</name>
        <dbReference type="ChEBI" id="CHEBI:29033"/>
    </cofactor>
    <text evidence="8">Binds 1 Fe(2+) ion per subunit.</text>
</comment>
<feature type="binding site" evidence="8">
    <location>
        <position position="273"/>
    </location>
    <ligand>
        <name>substrate</name>
    </ligand>
</feature>
<evidence type="ECO:0000256" key="4">
    <source>
        <dbReference type="ARBA" id="ARBA00022723"/>
    </source>
</evidence>
<sequence length="338" mass="35760">MKLLGIESSCDETAAAVVEDGTRVLSNIVDSQVEEHRLYGGVVPEIASRRHCEAISQVVKLALEEAGCSLAELDGIAVTVAPGLIGALLVGVNFAKGLAMASGKPLIPVHHIRGHVAANYIDGKVKPPFLCMIMSGSHSHIVEVQDYTHYRIIGRTRDDAVGEAYDKAGRVLGFSYPAGVEMDAAARQGDPTVYHLPRPKVEGSPFDFSFSGLKTAMINLSHNAKQKGLSLQVKDAAAAFQQAVCDMIAPRLMAAAAETGYKTIVLAGGVSANSGIRTRMEAECQKAGCTLIAPPLCYCGDNAAMIAAQGYYEFLAGHTAKSDLNAMPSWPIDKEFAG</sequence>
<keyword evidence="3 8" id="KW-0819">tRNA processing</keyword>
<name>A0A9D1LIG8_9FIRM</name>
<dbReference type="PRINTS" id="PR00789">
    <property type="entry name" value="OSIALOPTASE"/>
</dbReference>
<dbReference type="PANTHER" id="PTHR11735:SF6">
    <property type="entry name" value="TRNA N6-ADENOSINE THREONYLCARBAMOYLTRANSFERASE, MITOCHONDRIAL"/>
    <property type="match status" value="1"/>
</dbReference>
<dbReference type="EC" id="2.3.1.234" evidence="8"/>
<dbReference type="Gene3D" id="3.30.420.40">
    <property type="match status" value="2"/>
</dbReference>
<dbReference type="GO" id="GO:0005737">
    <property type="term" value="C:cytoplasm"/>
    <property type="evidence" value="ECO:0007669"/>
    <property type="project" value="UniProtKB-SubCell"/>
</dbReference>
<dbReference type="PANTHER" id="PTHR11735">
    <property type="entry name" value="TRNA N6-ADENOSINE THREONYLCARBAMOYLTRANSFERASE"/>
    <property type="match status" value="1"/>
</dbReference>
<dbReference type="NCBIfam" id="TIGR03723">
    <property type="entry name" value="T6A_TsaD_YgjD"/>
    <property type="match status" value="1"/>
</dbReference>
<dbReference type="CDD" id="cd24133">
    <property type="entry name" value="ASKHA_NBD_TsaD_bac"/>
    <property type="match status" value="1"/>
</dbReference>
<dbReference type="HAMAP" id="MF_01445">
    <property type="entry name" value="TsaD"/>
    <property type="match status" value="1"/>
</dbReference>
<comment type="catalytic activity">
    <reaction evidence="7 8">
        <text>L-threonylcarbamoyladenylate + adenosine(37) in tRNA = N(6)-L-threonylcarbamoyladenosine(37) in tRNA + AMP + H(+)</text>
        <dbReference type="Rhea" id="RHEA:37059"/>
        <dbReference type="Rhea" id="RHEA-COMP:10162"/>
        <dbReference type="Rhea" id="RHEA-COMP:10163"/>
        <dbReference type="ChEBI" id="CHEBI:15378"/>
        <dbReference type="ChEBI" id="CHEBI:73682"/>
        <dbReference type="ChEBI" id="CHEBI:74411"/>
        <dbReference type="ChEBI" id="CHEBI:74418"/>
        <dbReference type="ChEBI" id="CHEBI:456215"/>
        <dbReference type="EC" id="2.3.1.234"/>
    </reaction>
</comment>
<reference evidence="10" key="1">
    <citation type="submission" date="2020-10" db="EMBL/GenBank/DDBJ databases">
        <authorList>
            <person name="Gilroy R."/>
        </authorList>
    </citation>
    <scope>NUCLEOTIDE SEQUENCE</scope>
    <source>
        <strain evidence="10">4509</strain>
    </source>
</reference>
<protein>
    <recommendedName>
        <fullName evidence="8">tRNA N6-adenosine threonylcarbamoyltransferase</fullName>
        <ecNumber evidence="8">2.3.1.234</ecNumber>
    </recommendedName>
    <alternativeName>
        <fullName evidence="8">N6-L-threonylcarbamoyladenine synthase</fullName>
        <shortName evidence="8">t(6)A synthase</shortName>
    </alternativeName>
    <alternativeName>
        <fullName evidence="8">t(6)A37 threonylcarbamoyladenosine biosynthesis protein TsaD</fullName>
    </alternativeName>
    <alternativeName>
        <fullName evidence="8">tRNA threonylcarbamoyladenosine biosynthesis protein TsaD</fullName>
    </alternativeName>
</protein>
<keyword evidence="2 8" id="KW-0808">Transferase</keyword>
<feature type="binding site" evidence="8">
    <location>
        <position position="301"/>
    </location>
    <ligand>
        <name>Fe cation</name>
        <dbReference type="ChEBI" id="CHEBI:24875"/>
    </ligand>
</feature>
<dbReference type="EMBL" id="DVMX01000007">
    <property type="protein sequence ID" value="HIU41019.1"/>
    <property type="molecule type" value="Genomic_DNA"/>
</dbReference>
<dbReference type="FunFam" id="3.30.420.40:FF:000040">
    <property type="entry name" value="tRNA N6-adenosine threonylcarbamoyltransferase"/>
    <property type="match status" value="1"/>
</dbReference>
<organism evidence="10 11">
    <name type="scientific">Candidatus Egerieicola faecale</name>
    <dbReference type="NCBI Taxonomy" id="2840774"/>
    <lineage>
        <taxon>Bacteria</taxon>
        <taxon>Bacillati</taxon>
        <taxon>Bacillota</taxon>
        <taxon>Clostridia</taxon>
        <taxon>Eubacteriales</taxon>
        <taxon>Oscillospiraceae</taxon>
        <taxon>Oscillospiraceae incertae sedis</taxon>
        <taxon>Candidatus Egerieicola</taxon>
    </lineage>
</organism>
<keyword evidence="1 8" id="KW-0963">Cytoplasm</keyword>
<evidence type="ECO:0000256" key="5">
    <source>
        <dbReference type="ARBA" id="ARBA00023004"/>
    </source>
</evidence>
<dbReference type="GO" id="GO:0061711">
    <property type="term" value="F:tRNA N(6)-L-threonylcarbamoyladenine synthase activity"/>
    <property type="evidence" value="ECO:0007669"/>
    <property type="project" value="UniProtKB-EC"/>
</dbReference>
<evidence type="ECO:0000256" key="1">
    <source>
        <dbReference type="ARBA" id="ARBA00022490"/>
    </source>
</evidence>
<comment type="similarity">
    <text evidence="8">Belongs to the KAE1 / TsaD family.</text>
</comment>
<reference evidence="10" key="2">
    <citation type="journal article" date="2021" name="PeerJ">
        <title>Extensive microbial diversity within the chicken gut microbiome revealed by metagenomics and culture.</title>
        <authorList>
            <person name="Gilroy R."/>
            <person name="Ravi A."/>
            <person name="Getino M."/>
            <person name="Pursley I."/>
            <person name="Horton D.L."/>
            <person name="Alikhan N.F."/>
            <person name="Baker D."/>
            <person name="Gharbi K."/>
            <person name="Hall N."/>
            <person name="Watson M."/>
            <person name="Adriaenssens E.M."/>
            <person name="Foster-Nyarko E."/>
            <person name="Jarju S."/>
            <person name="Secka A."/>
            <person name="Antonio M."/>
            <person name="Oren A."/>
            <person name="Chaudhuri R.R."/>
            <person name="La Ragione R."/>
            <person name="Hildebrand F."/>
            <person name="Pallen M.J."/>
        </authorList>
    </citation>
    <scope>NUCLEOTIDE SEQUENCE</scope>
    <source>
        <strain evidence="10">4509</strain>
    </source>
</reference>
<dbReference type="Pfam" id="PF00814">
    <property type="entry name" value="TsaD"/>
    <property type="match status" value="1"/>
</dbReference>
<dbReference type="NCBIfam" id="TIGR00329">
    <property type="entry name" value="gcp_kae1"/>
    <property type="match status" value="1"/>
</dbReference>
<dbReference type="InterPro" id="IPR043129">
    <property type="entry name" value="ATPase_NBD"/>
</dbReference>
<evidence type="ECO:0000256" key="3">
    <source>
        <dbReference type="ARBA" id="ARBA00022694"/>
    </source>
</evidence>
<dbReference type="SUPFAM" id="SSF53067">
    <property type="entry name" value="Actin-like ATPase domain"/>
    <property type="match status" value="2"/>
</dbReference>
<dbReference type="GO" id="GO:0005506">
    <property type="term" value="F:iron ion binding"/>
    <property type="evidence" value="ECO:0007669"/>
    <property type="project" value="UniProtKB-UniRule"/>
</dbReference>
<evidence type="ECO:0000259" key="9">
    <source>
        <dbReference type="Pfam" id="PF00814"/>
    </source>
</evidence>
<evidence type="ECO:0000313" key="11">
    <source>
        <dbReference type="Proteomes" id="UP000824082"/>
    </source>
</evidence>
<accession>A0A9D1LIG8</accession>
<feature type="binding site" evidence="8">
    <location>
        <begin position="133"/>
        <end position="137"/>
    </location>
    <ligand>
        <name>substrate</name>
    </ligand>
</feature>
<dbReference type="InterPro" id="IPR017861">
    <property type="entry name" value="KAE1/TsaD"/>
</dbReference>
<evidence type="ECO:0000256" key="7">
    <source>
        <dbReference type="ARBA" id="ARBA00048117"/>
    </source>
</evidence>
<feature type="domain" description="Gcp-like" evidence="9">
    <location>
        <begin position="24"/>
        <end position="307"/>
    </location>
</feature>
<dbReference type="InterPro" id="IPR022450">
    <property type="entry name" value="TsaD"/>
</dbReference>
<comment type="function">
    <text evidence="8">Required for the formation of a threonylcarbamoyl group on adenosine at position 37 (t(6)A37) in tRNAs that read codons beginning with adenine. Is involved in the transfer of the threonylcarbamoyl moiety of threonylcarbamoyl-AMP (TC-AMP) to the N6 group of A37, together with TsaE and TsaB. TsaD likely plays a direct catalytic role in this reaction.</text>
</comment>
<dbReference type="Proteomes" id="UP000824082">
    <property type="component" value="Unassembled WGS sequence"/>
</dbReference>
<feature type="binding site" evidence="8">
    <location>
        <position position="111"/>
    </location>
    <ligand>
        <name>Fe cation</name>
        <dbReference type="ChEBI" id="CHEBI:24875"/>
    </ligand>
</feature>
<dbReference type="InterPro" id="IPR000905">
    <property type="entry name" value="Gcp-like_dom"/>
</dbReference>
<feature type="binding site" evidence="8">
    <location>
        <position position="183"/>
    </location>
    <ligand>
        <name>substrate</name>
    </ligand>
</feature>
<comment type="caution">
    <text evidence="10">The sequence shown here is derived from an EMBL/GenBank/DDBJ whole genome shotgun (WGS) entry which is preliminary data.</text>
</comment>
<feature type="binding site" evidence="8">
    <location>
        <position position="179"/>
    </location>
    <ligand>
        <name>substrate</name>
    </ligand>
</feature>
<feature type="binding site" evidence="8">
    <location>
        <position position="115"/>
    </location>
    <ligand>
        <name>Fe cation</name>
        <dbReference type="ChEBI" id="CHEBI:24875"/>
    </ligand>
</feature>